<keyword evidence="1" id="KW-0732">Signal</keyword>
<dbReference type="Proteomes" id="UP000410984">
    <property type="component" value="Unassembled WGS sequence"/>
</dbReference>
<protein>
    <submittedName>
        <fullName evidence="2">Uncharacterized protein</fullName>
    </submittedName>
</protein>
<evidence type="ECO:0000313" key="2">
    <source>
        <dbReference type="EMBL" id="VUD74871.1"/>
    </source>
</evidence>
<dbReference type="EMBL" id="CABFPH010000168">
    <property type="protein sequence ID" value="VUD74871.1"/>
    <property type="molecule type" value="Genomic_DNA"/>
</dbReference>
<dbReference type="OrthoDB" id="6847114at2"/>
<feature type="signal peptide" evidence="1">
    <location>
        <begin position="1"/>
        <end position="21"/>
    </location>
</feature>
<proteinExistence type="predicted"/>
<gene>
    <name evidence="2" type="ORF">MET9862_05504</name>
</gene>
<reference evidence="2 3" key="1">
    <citation type="submission" date="2019-06" db="EMBL/GenBank/DDBJ databases">
        <authorList>
            <person name="Rodrigo-Torres L."/>
            <person name="Arahal R. D."/>
            <person name="Lucena T."/>
        </authorList>
    </citation>
    <scope>NUCLEOTIDE SEQUENCE [LARGE SCALE GENOMIC DNA]</scope>
    <source>
        <strain evidence="2 3">SB0023/3</strain>
    </source>
</reference>
<sequence length="234" mass="23981">MTISRVGAALAALLLSGPVQAGEGDCFDAVDLDKPVALATVTGPERVPFVKSAHAAAGCPGPDGSCREKAYLVAGNAVLVGQARGAFVCATYVGAKGATRSGWLPRTALTDAAPATPALDDWAGSWQGSPEHRIRITRTGAGLALAGDATYGALDPDRVKRGAVNIGSFSVEARPQAGTLAFTDGENGVVPRYSPDDYTACSVRMRLMPPFLLVESNAACGGANVSFTGIYRRG</sequence>
<feature type="chain" id="PRO_5021192096" evidence="1">
    <location>
        <begin position="22"/>
        <end position="234"/>
    </location>
</feature>
<name>A0A509EL51_9HYPH</name>
<dbReference type="AlphaFoldDB" id="A0A509EL51"/>
<evidence type="ECO:0000256" key="1">
    <source>
        <dbReference type="SAM" id="SignalP"/>
    </source>
</evidence>
<evidence type="ECO:0000313" key="3">
    <source>
        <dbReference type="Proteomes" id="UP000410984"/>
    </source>
</evidence>
<accession>A0A509EL51</accession>
<organism evidence="2 3">
    <name type="scientific">Methylobacterium symbioticum</name>
    <dbReference type="NCBI Taxonomy" id="2584084"/>
    <lineage>
        <taxon>Bacteria</taxon>
        <taxon>Pseudomonadati</taxon>
        <taxon>Pseudomonadota</taxon>
        <taxon>Alphaproteobacteria</taxon>
        <taxon>Hyphomicrobiales</taxon>
        <taxon>Methylobacteriaceae</taxon>
        <taxon>Methylobacterium</taxon>
    </lineage>
</organism>
<dbReference type="RefSeq" id="WP_142586126.1">
    <property type="nucleotide sequence ID" value="NZ_CABFPH010000168.1"/>
</dbReference>
<keyword evidence="3" id="KW-1185">Reference proteome</keyword>